<dbReference type="PANTHER" id="PTHR30528:SF0">
    <property type="entry name" value="CYTOPLASMIC PROTEIN"/>
    <property type="match status" value="1"/>
</dbReference>
<keyword evidence="1" id="KW-0238">DNA-binding</keyword>
<organism evidence="1 2">
    <name type="scientific">Candidatus Agrococcus pullicola</name>
    <dbReference type="NCBI Taxonomy" id="2838429"/>
    <lineage>
        <taxon>Bacteria</taxon>
        <taxon>Bacillati</taxon>
        <taxon>Actinomycetota</taxon>
        <taxon>Actinomycetes</taxon>
        <taxon>Micrococcales</taxon>
        <taxon>Microbacteriaceae</taxon>
        <taxon>Agrococcus</taxon>
    </lineage>
</organism>
<dbReference type="InterPro" id="IPR009351">
    <property type="entry name" value="AlkZ-like"/>
</dbReference>
<gene>
    <name evidence="1" type="ORF">H9830_05605</name>
</gene>
<name>A0A9D1YUH9_9MICO</name>
<accession>A0A9D1YUH9</accession>
<dbReference type="GO" id="GO:0003677">
    <property type="term" value="F:DNA binding"/>
    <property type="evidence" value="ECO:0007669"/>
    <property type="project" value="UniProtKB-KW"/>
</dbReference>
<sequence>MPETISNQTAKAIALDAQGLVRPASPGLRGHRTALERIGLLQLDSVNVYERSHYIVAAPRTSWGPPNDLDRLAHHDHRVRKVGNITETWAHQAALIPLNDLPLFEFRERAFREQNAAFFSENAALHREILAQFRDRGPISTTEIEHEENVRLPGGWWNKNLVHRSVSMLFLSGQLVVTGRRRFERVLDLRERVAPEATSMTRAEQVLELMRRASVYLGVATLDDLRDYFRIRYLSEARDALQTLLERGDVQEVTVRGWDRPAYLAAGQRRARSLRVDALLSPFDPLVWYRPRAARLWDFEYRISIYTPEHKREHGYYVLPVMIDGELVGRVDLKRDRKADALLVRHANIEPSHAHRMTELTPRLHALLRESADWHGLSDIRTDGVAGTWSLPD</sequence>
<proteinExistence type="predicted"/>
<protein>
    <submittedName>
        <fullName evidence="1">Winged helix DNA-binding domain-containing protein</fullName>
    </submittedName>
</protein>
<dbReference type="Proteomes" id="UP000824005">
    <property type="component" value="Unassembled WGS sequence"/>
</dbReference>
<reference evidence="1" key="2">
    <citation type="submission" date="2021-04" db="EMBL/GenBank/DDBJ databases">
        <authorList>
            <person name="Gilroy R."/>
        </authorList>
    </citation>
    <scope>NUCLEOTIDE SEQUENCE</scope>
    <source>
        <strain evidence="1">ChiGjej1B1-98</strain>
    </source>
</reference>
<dbReference type="Pfam" id="PF06224">
    <property type="entry name" value="AlkZ-like"/>
    <property type="match status" value="1"/>
</dbReference>
<dbReference type="EMBL" id="DXDC01000161">
    <property type="protein sequence ID" value="HIY65736.1"/>
    <property type="molecule type" value="Genomic_DNA"/>
</dbReference>
<reference evidence="1" key="1">
    <citation type="journal article" date="2021" name="PeerJ">
        <title>Extensive microbial diversity within the chicken gut microbiome revealed by metagenomics and culture.</title>
        <authorList>
            <person name="Gilroy R."/>
            <person name="Ravi A."/>
            <person name="Getino M."/>
            <person name="Pursley I."/>
            <person name="Horton D.L."/>
            <person name="Alikhan N.F."/>
            <person name="Baker D."/>
            <person name="Gharbi K."/>
            <person name="Hall N."/>
            <person name="Watson M."/>
            <person name="Adriaenssens E.M."/>
            <person name="Foster-Nyarko E."/>
            <person name="Jarju S."/>
            <person name="Secka A."/>
            <person name="Antonio M."/>
            <person name="Oren A."/>
            <person name="Chaudhuri R.R."/>
            <person name="La Ragione R."/>
            <person name="Hildebrand F."/>
            <person name="Pallen M.J."/>
        </authorList>
    </citation>
    <scope>NUCLEOTIDE SEQUENCE</scope>
    <source>
        <strain evidence="1">ChiGjej1B1-98</strain>
    </source>
</reference>
<dbReference type="PANTHER" id="PTHR30528">
    <property type="entry name" value="CYTOPLASMIC PROTEIN"/>
    <property type="match status" value="1"/>
</dbReference>
<evidence type="ECO:0000313" key="1">
    <source>
        <dbReference type="EMBL" id="HIY65736.1"/>
    </source>
</evidence>
<dbReference type="AlphaFoldDB" id="A0A9D1YUH9"/>
<evidence type="ECO:0000313" key="2">
    <source>
        <dbReference type="Proteomes" id="UP000824005"/>
    </source>
</evidence>
<comment type="caution">
    <text evidence="1">The sequence shown here is derived from an EMBL/GenBank/DDBJ whole genome shotgun (WGS) entry which is preliminary data.</text>
</comment>